<dbReference type="SUPFAM" id="SSF52833">
    <property type="entry name" value="Thioredoxin-like"/>
    <property type="match status" value="1"/>
</dbReference>
<keyword evidence="2 7" id="KW-0001">2Fe-2S</keyword>
<dbReference type="GO" id="GO:0003954">
    <property type="term" value="F:NADH dehydrogenase activity"/>
    <property type="evidence" value="ECO:0007669"/>
    <property type="project" value="TreeGrafter"/>
</dbReference>
<dbReference type="GO" id="GO:0051537">
    <property type="term" value="F:2 iron, 2 sulfur cluster binding"/>
    <property type="evidence" value="ECO:0007669"/>
    <property type="project" value="UniProtKB-KW"/>
</dbReference>
<evidence type="ECO:0000256" key="1">
    <source>
        <dbReference type="ARBA" id="ARBA00010643"/>
    </source>
</evidence>
<dbReference type="InterPro" id="IPR041921">
    <property type="entry name" value="NuoE_N"/>
</dbReference>
<protein>
    <submittedName>
        <fullName evidence="8">NADH-quinone oxidoreductase subunit E</fullName>
    </submittedName>
</protein>
<dbReference type="Gene3D" id="1.10.10.1590">
    <property type="entry name" value="NADH-quinone oxidoreductase subunit E"/>
    <property type="match status" value="1"/>
</dbReference>
<evidence type="ECO:0000256" key="3">
    <source>
        <dbReference type="ARBA" id="ARBA00022723"/>
    </source>
</evidence>
<dbReference type="PROSITE" id="PS01099">
    <property type="entry name" value="COMPLEX1_24K"/>
    <property type="match status" value="1"/>
</dbReference>
<feature type="binding site" evidence="7">
    <location>
        <position position="135"/>
    </location>
    <ligand>
        <name>[2Fe-2S] cluster</name>
        <dbReference type="ChEBI" id="CHEBI:190135"/>
    </ligand>
</feature>
<dbReference type="KEGG" id="dph:EHF33_01085"/>
<keyword evidence="4 7" id="KW-0408">Iron</keyword>
<evidence type="ECO:0000313" key="8">
    <source>
        <dbReference type="EMBL" id="AZI41520.1"/>
    </source>
</evidence>
<reference evidence="8 9" key="1">
    <citation type="submission" date="2018-11" db="EMBL/GenBank/DDBJ databases">
        <title>Deinococcus shelandsis sp. nov., isolated from South Shetland Islands soil of Antarctica.</title>
        <authorList>
            <person name="Tian J."/>
        </authorList>
    </citation>
    <scope>NUCLEOTIDE SEQUENCE [LARGE SCALE GENOMIC DNA]</scope>
    <source>
        <strain evidence="8 9">S14-83T</strain>
    </source>
</reference>
<dbReference type="OrthoDB" id="9807941at2"/>
<accession>A0A3G8Y992</accession>
<dbReference type="RefSeq" id="WP_124867234.1">
    <property type="nucleotide sequence ID" value="NZ_CP034183.1"/>
</dbReference>
<feature type="binding site" evidence="7">
    <location>
        <position position="139"/>
    </location>
    <ligand>
        <name>[2Fe-2S] cluster</name>
        <dbReference type="ChEBI" id="CHEBI:190135"/>
    </ligand>
</feature>
<comment type="similarity">
    <text evidence="1">Belongs to the complex I 24 kDa subunit family.</text>
</comment>
<comment type="cofactor">
    <cofactor evidence="7">
        <name>[2Fe-2S] cluster</name>
        <dbReference type="ChEBI" id="CHEBI:190135"/>
    </cofactor>
    <text evidence="7">Binds 1 [2Fe-2S] cluster.</text>
</comment>
<feature type="binding site" evidence="7">
    <location>
        <position position="99"/>
    </location>
    <ligand>
        <name>[2Fe-2S] cluster</name>
        <dbReference type="ChEBI" id="CHEBI:190135"/>
    </ligand>
</feature>
<keyword evidence="5 7" id="KW-0411">Iron-sulfur</keyword>
<proteinExistence type="inferred from homology"/>
<dbReference type="InterPro" id="IPR042128">
    <property type="entry name" value="NuoE_dom"/>
</dbReference>
<dbReference type="NCBIfam" id="TIGR01958">
    <property type="entry name" value="nuoE_fam"/>
    <property type="match status" value="1"/>
</dbReference>
<evidence type="ECO:0000256" key="6">
    <source>
        <dbReference type="ARBA" id="ARBA00034078"/>
    </source>
</evidence>
<dbReference type="Proteomes" id="UP000276417">
    <property type="component" value="Chromosome 1"/>
</dbReference>
<dbReference type="PANTHER" id="PTHR10371">
    <property type="entry name" value="NADH DEHYDROGENASE UBIQUINONE FLAVOPROTEIN 2, MITOCHONDRIAL"/>
    <property type="match status" value="1"/>
</dbReference>
<dbReference type="FunFam" id="1.10.10.1590:FF:000001">
    <property type="entry name" value="NADH-quinone oxidoreductase subunit E"/>
    <property type="match status" value="1"/>
</dbReference>
<organism evidence="8 9">
    <name type="scientific">Deinococcus psychrotolerans</name>
    <dbReference type="NCBI Taxonomy" id="2489213"/>
    <lineage>
        <taxon>Bacteria</taxon>
        <taxon>Thermotogati</taxon>
        <taxon>Deinococcota</taxon>
        <taxon>Deinococci</taxon>
        <taxon>Deinococcales</taxon>
        <taxon>Deinococcaceae</taxon>
        <taxon>Deinococcus</taxon>
    </lineage>
</organism>
<dbReference type="PIRSF" id="PIRSF000216">
    <property type="entry name" value="NADH_DH_24kDa"/>
    <property type="match status" value="1"/>
</dbReference>
<evidence type="ECO:0000256" key="2">
    <source>
        <dbReference type="ARBA" id="ARBA00022714"/>
    </source>
</evidence>
<dbReference type="CDD" id="cd03064">
    <property type="entry name" value="TRX_Fd_NuoE"/>
    <property type="match status" value="1"/>
</dbReference>
<dbReference type="GO" id="GO:0046872">
    <property type="term" value="F:metal ion binding"/>
    <property type="evidence" value="ECO:0007669"/>
    <property type="project" value="UniProtKB-KW"/>
</dbReference>
<dbReference type="AlphaFoldDB" id="A0A3G8Y992"/>
<evidence type="ECO:0000256" key="7">
    <source>
        <dbReference type="PIRSR" id="PIRSR000216-1"/>
    </source>
</evidence>
<dbReference type="InterPro" id="IPR036249">
    <property type="entry name" value="Thioredoxin-like_sf"/>
</dbReference>
<dbReference type="PANTHER" id="PTHR10371:SF3">
    <property type="entry name" value="NADH DEHYDROGENASE [UBIQUINONE] FLAVOPROTEIN 2, MITOCHONDRIAL"/>
    <property type="match status" value="1"/>
</dbReference>
<sequence length="220" mass="23869">MTQAQTASLVHYFANKQPLVADIFSRYPNSPQGKRSALMPLLREVQDAEGFVHESRLAEIAALCGTTPTEVRSVMSFYSTYHTLPTGKYHLQVCSTLMCALSGSDELWDYLVETLDVQPGEVTPDGYFSLQKVECLGSCGTAPVMQLNDEGYYESVTRARCDHLLQAMRLGNALAVDHHPVPVVVAEDGRQYLSSGEAAGGSTDALYPLPHQAAANGNPS</sequence>
<dbReference type="Pfam" id="PF01257">
    <property type="entry name" value="2Fe-2S_thioredx"/>
    <property type="match status" value="1"/>
</dbReference>
<evidence type="ECO:0000313" key="9">
    <source>
        <dbReference type="Proteomes" id="UP000276417"/>
    </source>
</evidence>
<dbReference type="Gene3D" id="3.40.30.10">
    <property type="entry name" value="Glutaredoxin"/>
    <property type="match status" value="1"/>
</dbReference>
<name>A0A3G8Y992_9DEIO</name>
<evidence type="ECO:0000256" key="4">
    <source>
        <dbReference type="ARBA" id="ARBA00023004"/>
    </source>
</evidence>
<gene>
    <name evidence="8" type="primary">nuoE</name>
    <name evidence="8" type="ORF">EHF33_01085</name>
</gene>
<dbReference type="EMBL" id="CP034183">
    <property type="protein sequence ID" value="AZI41520.1"/>
    <property type="molecule type" value="Genomic_DNA"/>
</dbReference>
<keyword evidence="9" id="KW-1185">Reference proteome</keyword>
<dbReference type="InterPro" id="IPR002023">
    <property type="entry name" value="NuoE-like"/>
</dbReference>
<keyword evidence="3 7" id="KW-0479">Metal-binding</keyword>
<evidence type="ECO:0000256" key="5">
    <source>
        <dbReference type="ARBA" id="ARBA00023014"/>
    </source>
</evidence>
<feature type="binding site" evidence="7">
    <location>
        <position position="94"/>
    </location>
    <ligand>
        <name>[2Fe-2S] cluster</name>
        <dbReference type="ChEBI" id="CHEBI:190135"/>
    </ligand>
</feature>
<comment type="cofactor">
    <cofactor evidence="6">
        <name>[2Fe-2S] cluster</name>
        <dbReference type="ChEBI" id="CHEBI:190135"/>
    </cofactor>
</comment>